<dbReference type="OrthoDB" id="414774at2759"/>
<dbReference type="PANTHER" id="PTHR45588:SF1">
    <property type="entry name" value="WW DOMAIN-CONTAINING PROTEIN"/>
    <property type="match status" value="1"/>
</dbReference>
<dbReference type="InterPro" id="IPR019734">
    <property type="entry name" value="TPR_rpt"/>
</dbReference>
<name>A0A8H4UQA1_9HYPO</name>
<sequence>MSAQDYIFDLGSYHRRITTHNDESQTWFDRALIWAYAFNHEESASCFEQAIKADSNCAMAYWGLAYCIGPNYNKPWSFFDEKDLATVVERGHRAAKLAEANLTGLTPVEQALIKAVQHRYPEKKPAGTEACEHWNQGFADAMEDVYQQFPDDLDVITIYVDAVMNLHPWNLWDLKTGKPTKGARTMEIKTLLDNALSLDGALQHPGLLHMYIHLNEMSPTPESALPLANHLRGLVPDGGHLHHMPTHLDVLCGQYQQAITSNSHAIVADEKYLSKAGPLNFYTLYRAHDYHFRVYAAMFAGLSHVAFETVDRLEASMPKSLLQVESPPMADWLEAFLTLRAHVLIRFGRWDDIINLELPDDQQLYCMTTAITHYAKGVAFAASGQVEEAKDQHRLFHLASKRVLPSRTLFNNTCSDILKVAEAMLDGELQYRLRNYDAAYEHLRKAIYLEDNLPYDEPWGWMQPTRHAYGALLLEQGHLEEALDVYMADLGMTNVLPRALRHENNVWALHGAHECLVKLGRTTEAEALEEKLASAVAVADVPVHASCFCRVDADGQNKGVTLSNSACNAESVCEDLQ</sequence>
<dbReference type="SUPFAM" id="SSF48452">
    <property type="entry name" value="TPR-like"/>
    <property type="match status" value="2"/>
</dbReference>
<dbReference type="EMBL" id="JABEYC010000160">
    <property type="protein sequence ID" value="KAF4981583.1"/>
    <property type="molecule type" value="Genomic_DNA"/>
</dbReference>
<comment type="caution">
    <text evidence="1">The sequence shown here is derived from an EMBL/GenBank/DDBJ whole genome shotgun (WGS) entry which is preliminary data.</text>
</comment>
<dbReference type="SMART" id="SM00028">
    <property type="entry name" value="TPR"/>
    <property type="match status" value="2"/>
</dbReference>
<accession>A0A8H4UQA1</accession>
<dbReference type="Proteomes" id="UP000635477">
    <property type="component" value="Unassembled WGS sequence"/>
</dbReference>
<reference evidence="1" key="2">
    <citation type="submission" date="2020-05" db="EMBL/GenBank/DDBJ databases">
        <authorList>
            <person name="Kim H.-S."/>
            <person name="Proctor R.H."/>
            <person name="Brown D.W."/>
        </authorList>
    </citation>
    <scope>NUCLEOTIDE SEQUENCE</scope>
    <source>
        <strain evidence="1">NRRL 22465</strain>
    </source>
</reference>
<dbReference type="PANTHER" id="PTHR45588">
    <property type="entry name" value="TPR DOMAIN-CONTAINING PROTEIN"/>
    <property type="match status" value="1"/>
</dbReference>
<protein>
    <recommendedName>
        <fullName evidence="3">TPR domain protein</fullName>
    </recommendedName>
</protein>
<evidence type="ECO:0000313" key="2">
    <source>
        <dbReference type="Proteomes" id="UP000635477"/>
    </source>
</evidence>
<dbReference type="Gene3D" id="1.25.40.10">
    <property type="entry name" value="Tetratricopeptide repeat domain"/>
    <property type="match status" value="2"/>
</dbReference>
<evidence type="ECO:0008006" key="3">
    <source>
        <dbReference type="Google" id="ProtNLM"/>
    </source>
</evidence>
<dbReference type="AlphaFoldDB" id="A0A8H4UQA1"/>
<reference evidence="1" key="1">
    <citation type="journal article" date="2020" name="BMC Genomics">
        <title>Correction to: Identification and distribution of gene clusters required for synthesis of sphingolipid metabolism inhibitors in diverse species of the filamentous fungus Fusarium.</title>
        <authorList>
            <person name="Kim H.S."/>
            <person name="Lohmar J.M."/>
            <person name="Busman M."/>
            <person name="Brown D.W."/>
            <person name="Naumann T.A."/>
            <person name="Divon H.H."/>
            <person name="Lysoe E."/>
            <person name="Uhlig S."/>
            <person name="Proctor R.H."/>
        </authorList>
    </citation>
    <scope>NUCLEOTIDE SEQUENCE</scope>
    <source>
        <strain evidence="1">NRRL 22465</strain>
    </source>
</reference>
<dbReference type="InterPro" id="IPR011990">
    <property type="entry name" value="TPR-like_helical_dom_sf"/>
</dbReference>
<proteinExistence type="predicted"/>
<keyword evidence="2" id="KW-1185">Reference proteome</keyword>
<evidence type="ECO:0000313" key="1">
    <source>
        <dbReference type="EMBL" id="KAF4981583.1"/>
    </source>
</evidence>
<organism evidence="1 2">
    <name type="scientific">Fusarium zealandicum</name>
    <dbReference type="NCBI Taxonomy" id="1053134"/>
    <lineage>
        <taxon>Eukaryota</taxon>
        <taxon>Fungi</taxon>
        <taxon>Dikarya</taxon>
        <taxon>Ascomycota</taxon>
        <taxon>Pezizomycotina</taxon>
        <taxon>Sordariomycetes</taxon>
        <taxon>Hypocreomycetidae</taxon>
        <taxon>Hypocreales</taxon>
        <taxon>Nectriaceae</taxon>
        <taxon>Fusarium</taxon>
        <taxon>Fusarium staphyleae species complex</taxon>
    </lineage>
</organism>
<gene>
    <name evidence="1" type="ORF">FZEAL_2649</name>
</gene>